<evidence type="ECO:0000313" key="4">
    <source>
        <dbReference type="EMBL" id="SFG11318.1"/>
    </source>
</evidence>
<dbReference type="SUPFAM" id="SSF54523">
    <property type="entry name" value="Pili subunits"/>
    <property type="match status" value="1"/>
</dbReference>
<dbReference type="STRING" id="269670.SAMN02982927_00722"/>
<evidence type="ECO:0000256" key="3">
    <source>
        <dbReference type="SAM" id="Phobius"/>
    </source>
</evidence>
<protein>
    <submittedName>
        <fullName evidence="4">Prepilin-type N-terminal cleavage/methylation domain-containing protein</fullName>
    </submittedName>
</protein>
<dbReference type="InterPro" id="IPR012902">
    <property type="entry name" value="N_methyl_site"/>
</dbReference>
<evidence type="ECO:0000313" key="5">
    <source>
        <dbReference type="Proteomes" id="UP000198752"/>
    </source>
</evidence>
<dbReference type="GO" id="GO:0030420">
    <property type="term" value="P:establishment of competence for transformation"/>
    <property type="evidence" value="ECO:0007669"/>
    <property type="project" value="UniProtKB-KW"/>
</dbReference>
<keyword evidence="3" id="KW-0472">Membrane</keyword>
<dbReference type="NCBIfam" id="TIGR02532">
    <property type="entry name" value="IV_pilin_GFxxxE"/>
    <property type="match status" value="1"/>
</dbReference>
<keyword evidence="5" id="KW-1185">Reference proteome</keyword>
<feature type="transmembrane region" description="Helical" evidence="3">
    <location>
        <begin position="20"/>
        <end position="38"/>
    </location>
</feature>
<gene>
    <name evidence="4" type="ORF">SAMN02982927_00722</name>
</gene>
<keyword evidence="3" id="KW-0812">Transmembrane</keyword>
<proteinExistence type="predicted"/>
<reference evidence="5" key="1">
    <citation type="submission" date="2016-10" db="EMBL/GenBank/DDBJ databases">
        <authorList>
            <person name="Varghese N."/>
            <person name="Submissions S."/>
        </authorList>
    </citation>
    <scope>NUCLEOTIDE SEQUENCE [LARGE SCALE GENOMIC DNA]</scope>
    <source>
        <strain evidence="5">ATCC 700379</strain>
    </source>
</reference>
<keyword evidence="3" id="KW-1133">Transmembrane helix</keyword>
<accession>A0A1I2P5E5</accession>
<dbReference type="OrthoDB" id="1653576at2"/>
<dbReference type="GO" id="GO:0009986">
    <property type="term" value="C:cell surface"/>
    <property type="evidence" value="ECO:0007669"/>
    <property type="project" value="UniProtKB-SubCell"/>
</dbReference>
<dbReference type="RefSeq" id="WP_093670147.1">
    <property type="nucleotide sequence ID" value="NZ_FOOY01000004.1"/>
</dbReference>
<organism evidence="4 5">
    <name type="scientific">Sporolactobacillus nakayamae</name>
    <dbReference type="NCBI Taxonomy" id="269670"/>
    <lineage>
        <taxon>Bacteria</taxon>
        <taxon>Bacillati</taxon>
        <taxon>Bacillota</taxon>
        <taxon>Bacilli</taxon>
        <taxon>Bacillales</taxon>
        <taxon>Sporolactobacillaceae</taxon>
        <taxon>Sporolactobacillus</taxon>
    </lineage>
</organism>
<name>A0A1I2P5E5_9BACL</name>
<sequence>MHRKSKSNGADELGFTLLEVLITLSIACIIAPLSFLAVSHLADEITIRHFVEDLNETVRDAQMEAITQAQLARIVFNNPEHFYYVSINNRIERTEINKRILIYGGQENVISINQLGHFSRITTFTISLDKIRYKFVLLLGQGRCYFEKTSG</sequence>
<dbReference type="Pfam" id="PF07963">
    <property type="entry name" value="N_methyl"/>
    <property type="match status" value="1"/>
</dbReference>
<dbReference type="PIRSF" id="PIRSF021292">
    <property type="entry name" value="Competence_ComGD"/>
    <property type="match status" value="1"/>
</dbReference>
<comment type="subcellular location">
    <subcellularLocation>
        <location evidence="1">Cell surface</location>
    </subcellularLocation>
</comment>
<evidence type="ECO:0000256" key="2">
    <source>
        <dbReference type="ARBA" id="ARBA00023287"/>
    </source>
</evidence>
<dbReference type="AlphaFoldDB" id="A0A1I2P5E5"/>
<dbReference type="EMBL" id="FOOY01000004">
    <property type="protein sequence ID" value="SFG11318.1"/>
    <property type="molecule type" value="Genomic_DNA"/>
</dbReference>
<keyword evidence="2" id="KW-0178">Competence</keyword>
<dbReference type="Proteomes" id="UP000198752">
    <property type="component" value="Unassembled WGS sequence"/>
</dbReference>
<dbReference type="NCBIfam" id="NF040982">
    <property type="entry name" value="ComGD"/>
    <property type="match status" value="1"/>
</dbReference>
<evidence type="ECO:0000256" key="1">
    <source>
        <dbReference type="ARBA" id="ARBA00004241"/>
    </source>
</evidence>
<dbReference type="InterPro" id="IPR045584">
    <property type="entry name" value="Pilin-like"/>
</dbReference>
<dbReference type="InterPro" id="IPR016785">
    <property type="entry name" value="ComGD"/>
</dbReference>